<dbReference type="InterPro" id="IPR013805">
    <property type="entry name" value="GrpE_CC"/>
</dbReference>
<evidence type="ECO:0000256" key="7">
    <source>
        <dbReference type="ARBA" id="ARBA00053401"/>
    </source>
</evidence>
<dbReference type="GO" id="GO:0051082">
    <property type="term" value="F:unfolded protein binding"/>
    <property type="evidence" value="ECO:0007669"/>
    <property type="project" value="TreeGrafter"/>
</dbReference>
<dbReference type="HAMAP" id="MF_01151">
    <property type="entry name" value="GrpE"/>
    <property type="match status" value="1"/>
</dbReference>
<dbReference type="SUPFAM" id="SSF51064">
    <property type="entry name" value="Head domain of nucleotide exchange factor GrpE"/>
    <property type="match status" value="1"/>
</dbReference>
<evidence type="ECO:0000256" key="6">
    <source>
        <dbReference type="ARBA" id="ARBA00023186"/>
    </source>
</evidence>
<feature type="compositionally biased region" description="Polar residues" evidence="14">
    <location>
        <begin position="30"/>
        <end position="63"/>
    </location>
</feature>
<dbReference type="EMBL" id="PVWJ01000100">
    <property type="protein sequence ID" value="PSB01568.1"/>
    <property type="molecule type" value="Genomic_DNA"/>
</dbReference>
<dbReference type="AlphaFoldDB" id="A0A2T1C076"/>
<dbReference type="Gene3D" id="2.30.22.10">
    <property type="entry name" value="Head domain of nucleotide exchange factor GrpE"/>
    <property type="match status" value="1"/>
</dbReference>
<keyword evidence="13" id="KW-0175">Coiled coil</keyword>
<dbReference type="Gene3D" id="3.90.20.20">
    <property type="match status" value="1"/>
</dbReference>
<evidence type="ECO:0000256" key="8">
    <source>
        <dbReference type="ARBA" id="ARBA00072274"/>
    </source>
</evidence>
<comment type="caution">
    <text evidence="15">The sequence shown here is derived from an EMBL/GenBank/DDBJ whole genome shotgun (WGS) entry which is preliminary data.</text>
</comment>
<keyword evidence="6 10" id="KW-0143">Chaperone</keyword>
<evidence type="ECO:0000256" key="2">
    <source>
        <dbReference type="ARBA" id="ARBA00009054"/>
    </source>
</evidence>
<dbReference type="PANTHER" id="PTHR21237:SF23">
    <property type="entry name" value="GRPE PROTEIN HOMOLOG, MITOCHONDRIAL"/>
    <property type="match status" value="1"/>
</dbReference>
<sequence length="242" mass="26792">MSEADKQLENHNPTEAIADDPSTPEVLPVNLTSEDTPVPTDVSSPSDNSETESVTETVSDAGESSISEALISQLNSQIQQQNEQYESVKGQYVRLAADFENFRKRTVKEKEDLEVQIKCTTLGELLSVVDNFERAREQLKPQTDAEMTIHKSYQSVYKQMVDALKKLGVSRMRPEGKEFDPNLHEAVLREPSSEHPEGTIIQELVGGYLIGDRVLRHAMVKVAAAMEPTSAVSNSETEAQTS</sequence>
<dbReference type="OrthoDB" id="9812586at2"/>
<protein>
    <recommendedName>
        <fullName evidence="8 10">Protein GrpE</fullName>
    </recommendedName>
    <alternativeName>
        <fullName evidence="9 10">HSP-70 cofactor</fullName>
    </alternativeName>
</protein>
<dbReference type="PANTHER" id="PTHR21237">
    <property type="entry name" value="GRPE PROTEIN"/>
    <property type="match status" value="1"/>
</dbReference>
<evidence type="ECO:0000313" key="15">
    <source>
        <dbReference type="EMBL" id="PSB01568.1"/>
    </source>
</evidence>
<name>A0A2T1C076_9CYAN</name>
<evidence type="ECO:0000256" key="11">
    <source>
        <dbReference type="RuleBase" id="RU000639"/>
    </source>
</evidence>
<dbReference type="GO" id="GO:0042803">
    <property type="term" value="F:protein homodimerization activity"/>
    <property type="evidence" value="ECO:0007669"/>
    <property type="project" value="InterPro"/>
</dbReference>
<evidence type="ECO:0000256" key="10">
    <source>
        <dbReference type="HAMAP-Rule" id="MF_01151"/>
    </source>
</evidence>
<evidence type="ECO:0000313" key="16">
    <source>
        <dbReference type="Proteomes" id="UP000238762"/>
    </source>
</evidence>
<accession>A0A2T1C076</accession>
<evidence type="ECO:0000256" key="3">
    <source>
        <dbReference type="ARBA" id="ARBA00011738"/>
    </source>
</evidence>
<comment type="subunit">
    <text evidence="3 10">Homodimer.</text>
</comment>
<comment type="subcellular location">
    <subcellularLocation>
        <location evidence="1 10">Cytoplasm</location>
    </subcellularLocation>
</comment>
<dbReference type="NCBIfam" id="NF010741">
    <property type="entry name" value="PRK14143.1"/>
    <property type="match status" value="1"/>
</dbReference>
<reference evidence="15 16" key="2">
    <citation type="submission" date="2018-03" db="EMBL/GenBank/DDBJ databases">
        <title>The ancient ancestry and fast evolution of plastids.</title>
        <authorList>
            <person name="Moore K.R."/>
            <person name="Magnabosco C."/>
            <person name="Momper L."/>
            <person name="Gold D.A."/>
            <person name="Bosak T."/>
            <person name="Fournier G.P."/>
        </authorList>
    </citation>
    <scope>NUCLEOTIDE SEQUENCE [LARGE SCALE GENOMIC DNA]</scope>
    <source>
        <strain evidence="15 16">CCAP 1448/3</strain>
    </source>
</reference>
<dbReference type="GO" id="GO:0006457">
    <property type="term" value="P:protein folding"/>
    <property type="evidence" value="ECO:0007669"/>
    <property type="project" value="InterPro"/>
</dbReference>
<keyword evidence="5 10" id="KW-0346">Stress response</keyword>
<proteinExistence type="inferred from homology"/>
<dbReference type="Pfam" id="PF01025">
    <property type="entry name" value="GrpE"/>
    <property type="match status" value="1"/>
</dbReference>
<organism evidence="15 16">
    <name type="scientific">Merismopedia glauca CCAP 1448/3</name>
    <dbReference type="NCBI Taxonomy" id="1296344"/>
    <lineage>
        <taxon>Bacteria</taxon>
        <taxon>Bacillati</taxon>
        <taxon>Cyanobacteriota</taxon>
        <taxon>Cyanophyceae</taxon>
        <taxon>Synechococcales</taxon>
        <taxon>Merismopediaceae</taxon>
        <taxon>Merismopedia</taxon>
    </lineage>
</organism>
<evidence type="ECO:0000256" key="4">
    <source>
        <dbReference type="ARBA" id="ARBA00022490"/>
    </source>
</evidence>
<dbReference type="Proteomes" id="UP000238762">
    <property type="component" value="Unassembled WGS sequence"/>
</dbReference>
<evidence type="ECO:0000256" key="14">
    <source>
        <dbReference type="SAM" id="MobiDB-lite"/>
    </source>
</evidence>
<dbReference type="FunFam" id="2.30.22.10:FF:000001">
    <property type="entry name" value="Protein GrpE"/>
    <property type="match status" value="1"/>
</dbReference>
<dbReference type="PRINTS" id="PR00773">
    <property type="entry name" value="GRPEPROTEIN"/>
</dbReference>
<dbReference type="GO" id="GO:0005737">
    <property type="term" value="C:cytoplasm"/>
    <property type="evidence" value="ECO:0007669"/>
    <property type="project" value="UniProtKB-SubCell"/>
</dbReference>
<dbReference type="GO" id="GO:0051087">
    <property type="term" value="F:protein-folding chaperone binding"/>
    <property type="evidence" value="ECO:0007669"/>
    <property type="project" value="InterPro"/>
</dbReference>
<feature type="region of interest" description="Disordered" evidence="14">
    <location>
        <begin position="1"/>
        <end position="63"/>
    </location>
</feature>
<dbReference type="RefSeq" id="WP_106289978.1">
    <property type="nucleotide sequence ID" value="NZ_CAWNTC010000130.1"/>
</dbReference>
<keyword evidence="4 10" id="KW-0963">Cytoplasm</keyword>
<dbReference type="SUPFAM" id="SSF58014">
    <property type="entry name" value="Coiled-coil domain of nucleotide exchange factor GrpE"/>
    <property type="match status" value="1"/>
</dbReference>
<comment type="function">
    <text evidence="7 10 11">Participates actively in the response to hyperosmotic and heat shock by preventing the aggregation of stress-denatured proteins, in association with DnaK and GrpE. It is the nucleotide exchange factor for DnaK and may function as a thermosensor. Unfolded proteins bind initially to DnaJ; upon interaction with the DnaJ-bound protein, DnaK hydrolyzes its bound ATP, resulting in the formation of a stable complex. GrpE releases ADP from DnaK; ATP binding to DnaK triggers the release of the substrate protein, thus completing the reaction cycle. Several rounds of ATP-dependent interactions between DnaJ, DnaK and GrpE are required for fully efficient folding.</text>
</comment>
<feature type="coiled-coil region" evidence="13">
    <location>
        <begin position="71"/>
        <end position="98"/>
    </location>
</feature>
<evidence type="ECO:0000256" key="12">
    <source>
        <dbReference type="RuleBase" id="RU004478"/>
    </source>
</evidence>
<dbReference type="InterPro" id="IPR000740">
    <property type="entry name" value="GrpE"/>
</dbReference>
<comment type="similarity">
    <text evidence="2 10 12">Belongs to the GrpE family.</text>
</comment>
<dbReference type="GO" id="GO:0000774">
    <property type="term" value="F:adenyl-nucleotide exchange factor activity"/>
    <property type="evidence" value="ECO:0007669"/>
    <property type="project" value="InterPro"/>
</dbReference>
<dbReference type="InterPro" id="IPR009012">
    <property type="entry name" value="GrpE_head"/>
</dbReference>
<evidence type="ECO:0000256" key="13">
    <source>
        <dbReference type="SAM" id="Coils"/>
    </source>
</evidence>
<keyword evidence="16" id="KW-1185">Reference proteome</keyword>
<reference evidence="15 16" key="1">
    <citation type="submission" date="2018-02" db="EMBL/GenBank/DDBJ databases">
        <authorList>
            <person name="Cohen D.B."/>
            <person name="Kent A.D."/>
        </authorList>
    </citation>
    <scope>NUCLEOTIDE SEQUENCE [LARGE SCALE GENOMIC DNA]</scope>
    <source>
        <strain evidence="15 16">CCAP 1448/3</strain>
    </source>
</reference>
<evidence type="ECO:0000256" key="9">
    <source>
        <dbReference type="ARBA" id="ARBA00076414"/>
    </source>
</evidence>
<evidence type="ECO:0000256" key="1">
    <source>
        <dbReference type="ARBA" id="ARBA00004496"/>
    </source>
</evidence>
<dbReference type="PROSITE" id="PS01071">
    <property type="entry name" value="GRPE"/>
    <property type="match status" value="1"/>
</dbReference>
<dbReference type="CDD" id="cd00446">
    <property type="entry name" value="GrpE"/>
    <property type="match status" value="1"/>
</dbReference>
<gene>
    <name evidence="10" type="primary">grpE</name>
    <name evidence="15" type="ORF">C7B64_17695</name>
</gene>
<evidence type="ECO:0000256" key="5">
    <source>
        <dbReference type="ARBA" id="ARBA00023016"/>
    </source>
</evidence>